<comment type="caution">
    <text evidence="2">The sequence shown here is derived from an EMBL/GenBank/DDBJ whole genome shotgun (WGS) entry which is preliminary data.</text>
</comment>
<reference evidence="2" key="2">
    <citation type="submission" date="2020-09" db="EMBL/GenBank/DDBJ databases">
        <authorList>
            <person name="Sun Q."/>
            <person name="Zhou Y."/>
        </authorList>
    </citation>
    <scope>NUCLEOTIDE SEQUENCE</scope>
    <source>
        <strain evidence="2">CGMCC 1.12187</strain>
    </source>
</reference>
<feature type="region of interest" description="Disordered" evidence="1">
    <location>
        <begin position="37"/>
        <end position="60"/>
    </location>
</feature>
<accession>A0A917H874</accession>
<protein>
    <submittedName>
        <fullName evidence="2">Uncharacterized protein</fullName>
    </submittedName>
</protein>
<dbReference type="EMBL" id="BMEQ01000039">
    <property type="protein sequence ID" value="GGG70545.1"/>
    <property type="molecule type" value="Genomic_DNA"/>
</dbReference>
<evidence type="ECO:0000313" key="3">
    <source>
        <dbReference type="Proteomes" id="UP000638848"/>
    </source>
</evidence>
<reference evidence="2" key="1">
    <citation type="journal article" date="2014" name="Int. J. Syst. Evol. Microbiol.">
        <title>Complete genome sequence of Corynebacterium casei LMG S-19264T (=DSM 44701T), isolated from a smear-ripened cheese.</title>
        <authorList>
            <consortium name="US DOE Joint Genome Institute (JGI-PGF)"/>
            <person name="Walter F."/>
            <person name="Albersmeier A."/>
            <person name="Kalinowski J."/>
            <person name="Ruckert C."/>
        </authorList>
    </citation>
    <scope>NUCLEOTIDE SEQUENCE</scope>
    <source>
        <strain evidence="2">CGMCC 1.12187</strain>
    </source>
</reference>
<gene>
    <name evidence="2" type="ORF">GCM10011374_38900</name>
</gene>
<dbReference type="Proteomes" id="UP000638848">
    <property type="component" value="Unassembled WGS sequence"/>
</dbReference>
<name>A0A917H874_9MICC</name>
<evidence type="ECO:0000313" key="2">
    <source>
        <dbReference type="EMBL" id="GGG70545.1"/>
    </source>
</evidence>
<sequence>MAPMAIAATRRRHVMPNIAPPSTGLPERPDTEEVAACNRDGAFPPGAEPESSSPARPLLHHSDCLPPRVATRCEAQIPIVIRQQRDRNHTVILAAAVPVVPTHGRAAP</sequence>
<dbReference type="AlphaFoldDB" id="A0A917H874"/>
<evidence type="ECO:0000256" key="1">
    <source>
        <dbReference type="SAM" id="MobiDB-lite"/>
    </source>
</evidence>
<proteinExistence type="predicted"/>
<keyword evidence="3" id="KW-1185">Reference proteome</keyword>
<organism evidence="2 3">
    <name type="scientific">Kocuria dechangensis</name>
    <dbReference type="NCBI Taxonomy" id="1176249"/>
    <lineage>
        <taxon>Bacteria</taxon>
        <taxon>Bacillati</taxon>
        <taxon>Actinomycetota</taxon>
        <taxon>Actinomycetes</taxon>
        <taxon>Micrococcales</taxon>
        <taxon>Micrococcaceae</taxon>
        <taxon>Kocuria</taxon>
    </lineage>
</organism>
<feature type="compositionally biased region" description="Low complexity" evidence="1">
    <location>
        <begin position="42"/>
        <end position="57"/>
    </location>
</feature>